<evidence type="ECO:0008006" key="4">
    <source>
        <dbReference type="Google" id="ProtNLM"/>
    </source>
</evidence>
<feature type="compositionally biased region" description="Low complexity" evidence="1">
    <location>
        <begin position="73"/>
        <end position="86"/>
    </location>
</feature>
<feature type="region of interest" description="Disordered" evidence="1">
    <location>
        <begin position="1"/>
        <end position="28"/>
    </location>
</feature>
<comment type="caution">
    <text evidence="2">The sequence shown here is derived from an EMBL/GenBank/DDBJ whole genome shotgun (WGS) entry which is preliminary data.</text>
</comment>
<proteinExistence type="predicted"/>
<evidence type="ECO:0000256" key="1">
    <source>
        <dbReference type="SAM" id="MobiDB-lite"/>
    </source>
</evidence>
<evidence type="ECO:0000313" key="3">
    <source>
        <dbReference type="Proteomes" id="UP001345219"/>
    </source>
</evidence>
<accession>A0AAN7LB29</accession>
<reference evidence="2 3" key="1">
    <citation type="journal article" date="2023" name="Hortic Res">
        <title>Pangenome of water caltrop reveals structural variations and asymmetric subgenome divergence after allopolyploidization.</title>
        <authorList>
            <person name="Zhang X."/>
            <person name="Chen Y."/>
            <person name="Wang L."/>
            <person name="Yuan Y."/>
            <person name="Fang M."/>
            <person name="Shi L."/>
            <person name="Lu R."/>
            <person name="Comes H.P."/>
            <person name="Ma Y."/>
            <person name="Chen Y."/>
            <person name="Huang G."/>
            <person name="Zhou Y."/>
            <person name="Zheng Z."/>
            <person name="Qiu Y."/>
        </authorList>
    </citation>
    <scope>NUCLEOTIDE SEQUENCE [LARGE SCALE GENOMIC DNA]</scope>
    <source>
        <tissue evidence="2">Roots</tissue>
    </source>
</reference>
<dbReference type="AlphaFoldDB" id="A0AAN7LB29"/>
<evidence type="ECO:0000313" key="2">
    <source>
        <dbReference type="EMBL" id="KAK4777861.1"/>
    </source>
</evidence>
<dbReference type="PANTHER" id="PTHR37206">
    <property type="entry name" value="TRANSMEMBRANE PROTEIN"/>
    <property type="match status" value="1"/>
</dbReference>
<organism evidence="2 3">
    <name type="scientific">Trapa incisa</name>
    <dbReference type="NCBI Taxonomy" id="236973"/>
    <lineage>
        <taxon>Eukaryota</taxon>
        <taxon>Viridiplantae</taxon>
        <taxon>Streptophyta</taxon>
        <taxon>Embryophyta</taxon>
        <taxon>Tracheophyta</taxon>
        <taxon>Spermatophyta</taxon>
        <taxon>Magnoliopsida</taxon>
        <taxon>eudicotyledons</taxon>
        <taxon>Gunneridae</taxon>
        <taxon>Pentapetalae</taxon>
        <taxon>rosids</taxon>
        <taxon>malvids</taxon>
        <taxon>Myrtales</taxon>
        <taxon>Lythraceae</taxon>
        <taxon>Trapa</taxon>
    </lineage>
</organism>
<keyword evidence="3" id="KW-1185">Reference proteome</keyword>
<feature type="region of interest" description="Disordered" evidence="1">
    <location>
        <begin position="63"/>
        <end position="98"/>
    </location>
</feature>
<dbReference type="PANTHER" id="PTHR37206:SF4">
    <property type="entry name" value="TRANSMEMBRANE PROTEIN"/>
    <property type="match status" value="1"/>
</dbReference>
<dbReference type="EMBL" id="JAXIOK010000002">
    <property type="protein sequence ID" value="KAK4777861.1"/>
    <property type="molecule type" value="Genomic_DNA"/>
</dbReference>
<gene>
    <name evidence="2" type="ORF">SAY87_018048</name>
</gene>
<dbReference type="Proteomes" id="UP001345219">
    <property type="component" value="Chromosome 14"/>
</dbReference>
<protein>
    <recommendedName>
        <fullName evidence="4">Transmembrane protein</fullName>
    </recommendedName>
</protein>
<sequence length="205" mass="22078">MEEWKHIGSPSGLEGSPPPSDAPQLTAAGAAIREEYLRISDSSSVFPPVDHEGLELVHYANTSHLSPLPPESPQSSSPPSSGPPISVNGRSGAPSPEAGIRRWSGVSGFVMSVWGKVWIGVSAWKLVTTAGVLRVVALAAAYLSVKVLMPPRQPQRATPVGQDNRNRLIHLIMEKDQRIEQLLLQIAQMKELILARPQVPVIRVG</sequence>
<name>A0AAN7LB29_9MYRT</name>